<dbReference type="GO" id="GO:0005737">
    <property type="term" value="C:cytoplasm"/>
    <property type="evidence" value="ECO:0007669"/>
    <property type="project" value="TreeGrafter"/>
</dbReference>
<evidence type="ECO:0000313" key="5">
    <source>
        <dbReference type="Proteomes" id="UP001201163"/>
    </source>
</evidence>
<dbReference type="EMBL" id="JAKELL010000013">
    <property type="protein sequence ID" value="KAH8994841.1"/>
    <property type="molecule type" value="Genomic_DNA"/>
</dbReference>
<dbReference type="GO" id="GO:0004197">
    <property type="term" value="F:cysteine-type endopeptidase activity"/>
    <property type="evidence" value="ECO:0007669"/>
    <property type="project" value="InterPro"/>
</dbReference>
<evidence type="ECO:0000313" key="4">
    <source>
        <dbReference type="EMBL" id="KAH8994841.1"/>
    </source>
</evidence>
<evidence type="ECO:0000259" key="3">
    <source>
        <dbReference type="Pfam" id="PF00656"/>
    </source>
</evidence>
<evidence type="ECO:0000256" key="1">
    <source>
        <dbReference type="ARBA" id="ARBA00009005"/>
    </source>
</evidence>
<feature type="compositionally biased region" description="Low complexity" evidence="2">
    <location>
        <begin position="141"/>
        <end position="151"/>
    </location>
</feature>
<dbReference type="InterPro" id="IPR050452">
    <property type="entry name" value="Metacaspase"/>
</dbReference>
<dbReference type="Gene3D" id="3.40.50.12660">
    <property type="match status" value="1"/>
</dbReference>
<dbReference type="AlphaFoldDB" id="A0AAD4QFF1"/>
<dbReference type="InterPro" id="IPR011600">
    <property type="entry name" value="Pept_C14_caspase"/>
</dbReference>
<accession>A0AAD4QFF1</accession>
<feature type="compositionally biased region" description="Polar residues" evidence="2">
    <location>
        <begin position="168"/>
        <end position="177"/>
    </location>
</feature>
<reference evidence="4" key="1">
    <citation type="submission" date="2022-01" db="EMBL/GenBank/DDBJ databases">
        <title>Comparative genomics reveals a dynamic genome evolution in the ectomycorrhizal milk-cap (Lactarius) mushrooms.</title>
        <authorList>
            <consortium name="DOE Joint Genome Institute"/>
            <person name="Lebreton A."/>
            <person name="Tang N."/>
            <person name="Kuo A."/>
            <person name="LaButti K."/>
            <person name="Drula E."/>
            <person name="Barry K."/>
            <person name="Clum A."/>
            <person name="Lipzen A."/>
            <person name="Mousain D."/>
            <person name="Ng V."/>
            <person name="Wang R."/>
            <person name="Wang X."/>
            <person name="Dai Y."/>
            <person name="Henrissat B."/>
            <person name="Grigoriev I.V."/>
            <person name="Guerin-Laguette A."/>
            <person name="Yu F."/>
            <person name="Martin F.M."/>
        </authorList>
    </citation>
    <scope>NUCLEOTIDE SEQUENCE</scope>
    <source>
        <strain evidence="4">QP</strain>
    </source>
</reference>
<dbReference type="Pfam" id="PF00656">
    <property type="entry name" value="Peptidase_C14"/>
    <property type="match status" value="1"/>
</dbReference>
<comment type="caution">
    <text evidence="4">The sequence shown here is derived from an EMBL/GenBank/DDBJ whole genome shotgun (WGS) entry which is preliminary data.</text>
</comment>
<evidence type="ECO:0000256" key="2">
    <source>
        <dbReference type="SAM" id="MobiDB-lite"/>
    </source>
</evidence>
<dbReference type="PANTHER" id="PTHR48104:SF30">
    <property type="entry name" value="METACASPASE-1"/>
    <property type="match status" value="1"/>
</dbReference>
<dbReference type="Proteomes" id="UP001201163">
    <property type="component" value="Unassembled WGS sequence"/>
</dbReference>
<dbReference type="GO" id="GO:0006508">
    <property type="term" value="P:proteolysis"/>
    <property type="evidence" value="ECO:0007669"/>
    <property type="project" value="InterPro"/>
</dbReference>
<sequence>MTFDQSRPPHGPPPASFPQPDVYRSRGSLPRCMPVAQHPGYQHPPPPHSSRPPSRIPVTPTYLINGHTSADSQALGPILPQPRTRYVNDHTLSPPSAFPQPFPNSDTRAPDRTHLPSYPGSGFSTPGRSGVPESSYPPVPSYGGSLSPPYGAVSSHPSGRSRVPDYNYNLSPNNHASRNPPPTPAQPPPPPPPPPPSRRDVNLGHQAHRRHAPPTLHSSRIGQKKAVLVGIDYSGHRDSRFMLKWGVHDAHEMAHFLHRYFGFEWNNIRILTDDQYDRPGNLPTETNIRAAMSWLVESARPGDSLFFYFSGHATQVKDTNGDEPDGFDECMCTMDFTGNGQFPISPTTPGIIVDDDMHDIMVRPLPRGCRLTAILDCCHSGTLLDLPFIYDSRGTPKPTDPIVVQRKSSKADVISLSACKDSERAFEAREGGALRRAFIEYMTSPGSRRTYYEITRNLRAYMNANDFRQRPQLSSCRPIDVNQPFII</sequence>
<organism evidence="4 5">
    <name type="scientific">Lactarius akahatsu</name>
    <dbReference type="NCBI Taxonomy" id="416441"/>
    <lineage>
        <taxon>Eukaryota</taxon>
        <taxon>Fungi</taxon>
        <taxon>Dikarya</taxon>
        <taxon>Basidiomycota</taxon>
        <taxon>Agaricomycotina</taxon>
        <taxon>Agaricomycetes</taxon>
        <taxon>Russulales</taxon>
        <taxon>Russulaceae</taxon>
        <taxon>Lactarius</taxon>
    </lineage>
</organism>
<feature type="compositionally biased region" description="Pro residues" evidence="2">
    <location>
        <begin position="179"/>
        <end position="196"/>
    </location>
</feature>
<name>A0AAD4QFF1_9AGAM</name>
<proteinExistence type="inferred from homology"/>
<feature type="domain" description="Peptidase C14 caspase" evidence="3">
    <location>
        <begin position="224"/>
        <end position="477"/>
    </location>
</feature>
<keyword evidence="5" id="KW-1185">Reference proteome</keyword>
<protein>
    <submittedName>
        <fullName evidence="4">Caspase domain-containing protein</fullName>
    </submittedName>
</protein>
<comment type="similarity">
    <text evidence="1">Belongs to the peptidase C14B family.</text>
</comment>
<dbReference type="PANTHER" id="PTHR48104">
    <property type="entry name" value="METACASPASE-4"/>
    <property type="match status" value="1"/>
</dbReference>
<feature type="region of interest" description="Disordered" evidence="2">
    <location>
        <begin position="1"/>
        <end position="202"/>
    </location>
</feature>
<gene>
    <name evidence="4" type="ORF">EDB92DRAFT_1972652</name>
</gene>